<keyword evidence="2" id="KW-0813">Transport</keyword>
<sequence length="440" mass="47370">MAKIETGPTSGGMSRRNFLKTTAATAGTAALFSAIKATFPGGAFAASSGPEVTGTRLGFIALTDASPLIVAKDKGIFEKYGLPDMEVLKQASWGATRDNLVLGTEGNGIDGAHILTPMPYLISAGRVTQNNQPLPMVILARLNLDAQGISVASSYADLKVGVDAGALKEAFAKRLAEGNSAKVAMTFPGGTHDLWLRYWLAAGGIDPDKDVETIVVPPPQMVANMKVGTMDAFCVGEPWNAQLVNQGIGYTACNTAEIWSKHPEKSLGMRADFVEKNPVATQAILMAVLEAQQWCDDMANKEELADIVGKRAWFNVPPKDIVGRLKGAYDYGNGKVVDASTGYMKFWQDHASFPFKSHDAWFLTEDVRWGKFAPDMDIKALVAEVNRADLWREAAKTLGIAATDIPQTDSRGVETFFDGKTFDPENPAAYLESLSIKRIA</sequence>
<dbReference type="Pfam" id="PF13379">
    <property type="entry name" value="NMT1_2"/>
    <property type="match status" value="1"/>
</dbReference>
<dbReference type="InterPro" id="IPR006311">
    <property type="entry name" value="TAT_signal"/>
</dbReference>
<dbReference type="CDD" id="cd13553">
    <property type="entry name" value="PBP2_NrtA_CpmA_like"/>
    <property type="match status" value="1"/>
</dbReference>
<dbReference type="InterPro" id="IPR044527">
    <property type="entry name" value="NrtA/CpmA_ABC-bd_dom"/>
</dbReference>
<evidence type="ECO:0000256" key="6">
    <source>
        <dbReference type="ARBA" id="ARBA00023136"/>
    </source>
</evidence>
<name>A0A1E3H396_9HYPH</name>
<dbReference type="PANTHER" id="PTHR30024">
    <property type="entry name" value="ALIPHATIC SULFONATES-BINDING PROTEIN-RELATED"/>
    <property type="match status" value="1"/>
</dbReference>
<evidence type="ECO:0000313" key="9">
    <source>
        <dbReference type="Proteomes" id="UP000094622"/>
    </source>
</evidence>
<keyword evidence="6" id="KW-0472">Membrane</keyword>
<dbReference type="EMBL" id="MCRJ01000038">
    <property type="protein sequence ID" value="ODN70803.1"/>
    <property type="molecule type" value="Genomic_DNA"/>
</dbReference>
<dbReference type="OrthoDB" id="570524at2"/>
<dbReference type="PROSITE" id="PS51318">
    <property type="entry name" value="TAT"/>
    <property type="match status" value="1"/>
</dbReference>
<dbReference type="NCBIfam" id="TIGR01409">
    <property type="entry name" value="TAT_signal_seq"/>
    <property type="match status" value="1"/>
</dbReference>
<keyword evidence="9" id="KW-1185">Reference proteome</keyword>
<evidence type="ECO:0000256" key="2">
    <source>
        <dbReference type="ARBA" id="ARBA00022448"/>
    </source>
</evidence>
<dbReference type="PATRIC" id="fig|1439726.3.peg.1955"/>
<evidence type="ECO:0000256" key="5">
    <source>
        <dbReference type="ARBA" id="ARBA00022729"/>
    </source>
</evidence>
<dbReference type="Pfam" id="PF10518">
    <property type="entry name" value="TAT_signal"/>
    <property type="match status" value="1"/>
</dbReference>
<keyword evidence="5" id="KW-0732">Signal</keyword>
<keyword evidence="4" id="KW-0997">Cell inner membrane</keyword>
<protein>
    <submittedName>
        <fullName evidence="8">Nitrate transport protein NrtA</fullName>
    </submittedName>
</protein>
<dbReference type="PANTHER" id="PTHR30024:SF7">
    <property type="entry name" value="NITRATE_NITRITE BINDING PROTEIN NRTA"/>
    <property type="match status" value="1"/>
</dbReference>
<comment type="similarity">
    <text evidence="7">Belongs to the CmpA/NrtA family.</text>
</comment>
<dbReference type="GO" id="GO:0012505">
    <property type="term" value="C:endomembrane system"/>
    <property type="evidence" value="ECO:0007669"/>
    <property type="project" value="UniProtKB-SubCell"/>
</dbReference>
<evidence type="ECO:0000313" key="8">
    <source>
        <dbReference type="EMBL" id="ODN70803.1"/>
    </source>
</evidence>
<dbReference type="InterPro" id="IPR019546">
    <property type="entry name" value="TAT_signal_bac_arc"/>
</dbReference>
<dbReference type="Gene3D" id="3.40.190.10">
    <property type="entry name" value="Periplasmic binding protein-like II"/>
    <property type="match status" value="2"/>
</dbReference>
<comment type="caution">
    <text evidence="8">The sequence shown here is derived from an EMBL/GenBank/DDBJ whole genome shotgun (WGS) entry which is preliminary data.</text>
</comment>
<evidence type="ECO:0000256" key="1">
    <source>
        <dbReference type="ARBA" id="ARBA00004308"/>
    </source>
</evidence>
<gene>
    <name evidence="8" type="primary">nrtA_1</name>
    <name evidence="8" type="ORF">A6302_01850</name>
</gene>
<dbReference type="Proteomes" id="UP000094622">
    <property type="component" value="Unassembled WGS sequence"/>
</dbReference>
<accession>A0A1E3H396</accession>
<dbReference type="AlphaFoldDB" id="A0A1E3H396"/>
<evidence type="ECO:0000256" key="4">
    <source>
        <dbReference type="ARBA" id="ARBA00022519"/>
    </source>
</evidence>
<evidence type="ECO:0000256" key="7">
    <source>
        <dbReference type="ARBA" id="ARBA00024031"/>
    </source>
</evidence>
<organism evidence="8 9">
    <name type="scientific">Methylobrevis pamukkalensis</name>
    <dbReference type="NCBI Taxonomy" id="1439726"/>
    <lineage>
        <taxon>Bacteria</taxon>
        <taxon>Pseudomonadati</taxon>
        <taxon>Pseudomonadota</taxon>
        <taxon>Alphaproteobacteria</taxon>
        <taxon>Hyphomicrobiales</taxon>
        <taxon>Pleomorphomonadaceae</taxon>
        <taxon>Methylobrevis</taxon>
    </lineage>
</organism>
<dbReference type="RefSeq" id="WP_069306644.1">
    <property type="nucleotide sequence ID" value="NZ_MCRJ01000038.1"/>
</dbReference>
<comment type="subcellular location">
    <subcellularLocation>
        <location evidence="1">Endomembrane system</location>
    </subcellularLocation>
</comment>
<proteinExistence type="inferred from homology"/>
<keyword evidence="3" id="KW-1003">Cell membrane</keyword>
<reference evidence="8 9" key="1">
    <citation type="submission" date="2016-07" db="EMBL/GenBank/DDBJ databases">
        <title>Draft Genome Sequence of Methylobrevis pamukkalensis PK2.</title>
        <authorList>
            <person name="Vasilenko O.V."/>
            <person name="Doronina N.V."/>
            <person name="Shmareva M.N."/>
            <person name="Tarlachkov S.V."/>
            <person name="Mustakhimov I."/>
            <person name="Trotsenko Y.A."/>
        </authorList>
    </citation>
    <scope>NUCLEOTIDE SEQUENCE [LARGE SCALE GENOMIC DNA]</scope>
    <source>
        <strain evidence="8 9">PK2</strain>
    </source>
</reference>
<evidence type="ECO:0000256" key="3">
    <source>
        <dbReference type="ARBA" id="ARBA00022475"/>
    </source>
</evidence>
<dbReference type="SUPFAM" id="SSF53850">
    <property type="entry name" value="Periplasmic binding protein-like II"/>
    <property type="match status" value="1"/>
</dbReference>